<organism evidence="1 2">
    <name type="scientific">Neofusicoccum parvum</name>
    <dbReference type="NCBI Taxonomy" id="310453"/>
    <lineage>
        <taxon>Eukaryota</taxon>
        <taxon>Fungi</taxon>
        <taxon>Dikarya</taxon>
        <taxon>Ascomycota</taxon>
        <taxon>Pezizomycotina</taxon>
        <taxon>Dothideomycetes</taxon>
        <taxon>Dothideomycetes incertae sedis</taxon>
        <taxon>Botryosphaeriales</taxon>
        <taxon>Botryosphaeriaceae</taxon>
        <taxon>Neofusicoccum</taxon>
    </lineage>
</organism>
<evidence type="ECO:0000313" key="2">
    <source>
        <dbReference type="Proteomes" id="UP001165186"/>
    </source>
</evidence>
<sequence>MSQNSSDHPSHASRAPAILIGNLIPQALASLFIIARIACKLHLDQRRTWAHEDTVICLSWATSLALTVMSCLQTRYGAGQHIYNIPLRSLKPALQLAYGTLIAYNLALALTKISVCLFYLRVFCSDPAAARSRRLVVCCMAFVAAYTVPLEIVSIAQCRPALAVWEPGRAGARCVDTVPAFYASAASNMAVDVALVAFVVPRVLPLPVPRRQKAVLLFFVSLGWVIIIASIVRVVRISTILRAEDKTWVSYDSSIWSAVEVDVGLICVSAPATRKLLQKIAPGFARSFRGSVGGGNAERASSGPSSTRVGGTAAGKPEDSSGHVPEPQVHGTADSNMMV</sequence>
<gene>
    <name evidence="1" type="primary">g9500</name>
    <name evidence="1" type="ORF">NpPPO83_00009500</name>
</gene>
<comment type="caution">
    <text evidence="1">The sequence shown here is derived from an EMBL/GenBank/DDBJ whole genome shotgun (WGS) entry which is preliminary data.</text>
</comment>
<evidence type="ECO:0000313" key="1">
    <source>
        <dbReference type="EMBL" id="GME44227.1"/>
    </source>
</evidence>
<keyword evidence="2" id="KW-1185">Reference proteome</keyword>
<dbReference type="Proteomes" id="UP001165186">
    <property type="component" value="Unassembled WGS sequence"/>
</dbReference>
<dbReference type="EMBL" id="BSXG01000113">
    <property type="protein sequence ID" value="GME44227.1"/>
    <property type="molecule type" value="Genomic_DNA"/>
</dbReference>
<proteinExistence type="predicted"/>
<reference evidence="1" key="1">
    <citation type="submission" date="2024-09" db="EMBL/GenBank/DDBJ databases">
        <title>Draft Genome Sequences of Neofusicoccum parvum.</title>
        <authorList>
            <person name="Ashida A."/>
            <person name="Camagna M."/>
            <person name="Tanaka A."/>
            <person name="Takemoto D."/>
        </authorList>
    </citation>
    <scope>NUCLEOTIDE SEQUENCE</scope>
    <source>
        <strain evidence="1">PPO83</strain>
    </source>
</reference>
<protein>
    <submittedName>
        <fullName evidence="1">Integral membrane protein</fullName>
    </submittedName>
</protein>
<name>A0ACB5SJU4_9PEZI</name>
<accession>A0ACB5SJU4</accession>